<dbReference type="AlphaFoldDB" id="A0AA88S9T7"/>
<feature type="compositionally biased region" description="Polar residues" evidence="1">
    <location>
        <begin position="65"/>
        <end position="101"/>
    </location>
</feature>
<evidence type="ECO:0000313" key="2">
    <source>
        <dbReference type="EMBL" id="KAK2824694.1"/>
    </source>
</evidence>
<feature type="region of interest" description="Disordered" evidence="1">
    <location>
        <begin position="1"/>
        <end position="118"/>
    </location>
</feature>
<comment type="caution">
    <text evidence="2">The sequence shown here is derived from an EMBL/GenBank/DDBJ whole genome shotgun (WGS) entry which is preliminary data.</text>
</comment>
<organism evidence="2 3">
    <name type="scientific">Channa striata</name>
    <name type="common">Snakehead murrel</name>
    <name type="synonym">Ophicephalus striatus</name>
    <dbReference type="NCBI Taxonomy" id="64152"/>
    <lineage>
        <taxon>Eukaryota</taxon>
        <taxon>Metazoa</taxon>
        <taxon>Chordata</taxon>
        <taxon>Craniata</taxon>
        <taxon>Vertebrata</taxon>
        <taxon>Euteleostomi</taxon>
        <taxon>Actinopterygii</taxon>
        <taxon>Neopterygii</taxon>
        <taxon>Teleostei</taxon>
        <taxon>Neoteleostei</taxon>
        <taxon>Acanthomorphata</taxon>
        <taxon>Anabantaria</taxon>
        <taxon>Anabantiformes</taxon>
        <taxon>Channoidei</taxon>
        <taxon>Channidae</taxon>
        <taxon>Channa</taxon>
    </lineage>
</organism>
<dbReference type="Proteomes" id="UP001187415">
    <property type="component" value="Unassembled WGS sequence"/>
</dbReference>
<sequence length="157" mass="16970">MTCDVIKVTTRVGSGRKRLYETGGRMEGSSRRGDKEEEGGEGDDEGRAATLTSPQGSGGGAGAFTDNQASGNYDNQRAGRAQSTQQTHKLTGNKQIRSVQMLNPKLRPKSAPSCSKRPAVLLPEKNELQTRADELKTLKTGSMKKTRNHSLCRHALV</sequence>
<keyword evidence="3" id="KW-1185">Reference proteome</keyword>
<evidence type="ECO:0000256" key="1">
    <source>
        <dbReference type="SAM" id="MobiDB-lite"/>
    </source>
</evidence>
<evidence type="ECO:0000313" key="3">
    <source>
        <dbReference type="Proteomes" id="UP001187415"/>
    </source>
</evidence>
<proteinExistence type="predicted"/>
<dbReference type="EMBL" id="JAUPFM010000017">
    <property type="protein sequence ID" value="KAK2824694.1"/>
    <property type="molecule type" value="Genomic_DNA"/>
</dbReference>
<reference evidence="2" key="1">
    <citation type="submission" date="2023-07" db="EMBL/GenBank/DDBJ databases">
        <title>Chromosome-level Genome Assembly of Striped Snakehead (Channa striata).</title>
        <authorList>
            <person name="Liu H."/>
        </authorList>
    </citation>
    <scope>NUCLEOTIDE SEQUENCE</scope>
    <source>
        <strain evidence="2">Gz</strain>
        <tissue evidence="2">Muscle</tissue>
    </source>
</reference>
<name>A0AA88S9T7_CHASR</name>
<protein>
    <submittedName>
        <fullName evidence="2">Uncharacterized protein</fullName>
    </submittedName>
</protein>
<gene>
    <name evidence="2" type="ORF">Q5P01_021869</name>
</gene>
<accession>A0AA88S9T7</accession>